<dbReference type="EMBL" id="MGBR01000001">
    <property type="protein sequence ID" value="OGK73366.1"/>
    <property type="molecule type" value="Genomic_DNA"/>
</dbReference>
<name>A0A1F7KZZ2_9BACT</name>
<dbReference type="GO" id="GO:0005829">
    <property type="term" value="C:cytosol"/>
    <property type="evidence" value="ECO:0007669"/>
    <property type="project" value="TreeGrafter"/>
</dbReference>
<dbReference type="Gene3D" id="3.40.50.720">
    <property type="entry name" value="NAD(P)-binding Rossmann-like Domain"/>
    <property type="match status" value="1"/>
</dbReference>
<dbReference type="GO" id="GO:0008831">
    <property type="term" value="F:dTDP-4-dehydrorhamnose reductase activity"/>
    <property type="evidence" value="ECO:0007669"/>
    <property type="project" value="UniProtKB-EC"/>
</dbReference>
<evidence type="ECO:0000256" key="2">
    <source>
        <dbReference type="RuleBase" id="RU364082"/>
    </source>
</evidence>
<organism evidence="4 5">
    <name type="scientific">Candidatus Roizmanbacteria bacterium RIFOXYD1_FULL_38_12</name>
    <dbReference type="NCBI Taxonomy" id="1802093"/>
    <lineage>
        <taxon>Bacteria</taxon>
        <taxon>Candidatus Roizmaniibacteriota</taxon>
    </lineage>
</organism>
<dbReference type="InterPro" id="IPR005913">
    <property type="entry name" value="dTDP_dehydrorham_reduct"/>
</dbReference>
<dbReference type="PANTHER" id="PTHR10491">
    <property type="entry name" value="DTDP-4-DEHYDRORHAMNOSE REDUCTASE"/>
    <property type="match status" value="1"/>
</dbReference>
<accession>A0A1F7KZZ2</accession>
<evidence type="ECO:0000259" key="3">
    <source>
        <dbReference type="Pfam" id="PF04321"/>
    </source>
</evidence>
<dbReference type="InterPro" id="IPR036291">
    <property type="entry name" value="NAD(P)-bd_dom_sf"/>
</dbReference>
<evidence type="ECO:0000313" key="4">
    <source>
        <dbReference type="EMBL" id="OGK73366.1"/>
    </source>
</evidence>
<comment type="caution">
    <text evidence="4">The sequence shown here is derived from an EMBL/GenBank/DDBJ whole genome shotgun (WGS) entry which is preliminary data.</text>
</comment>
<dbReference type="AlphaFoldDB" id="A0A1F7KZZ2"/>
<gene>
    <name evidence="4" type="ORF">A3K52_01055</name>
</gene>
<dbReference type="Proteomes" id="UP000177050">
    <property type="component" value="Unassembled WGS sequence"/>
</dbReference>
<dbReference type="UniPathway" id="UPA00124"/>
<evidence type="ECO:0000313" key="5">
    <source>
        <dbReference type="Proteomes" id="UP000177050"/>
    </source>
</evidence>
<dbReference type="EC" id="1.1.1.133" evidence="2"/>
<comment type="pathway">
    <text evidence="2">Carbohydrate biosynthesis; dTDP-L-rhamnose biosynthesis.</text>
</comment>
<dbReference type="Pfam" id="PF04321">
    <property type="entry name" value="RmlD_sub_bind"/>
    <property type="match status" value="1"/>
</dbReference>
<keyword evidence="2" id="KW-0521">NADP</keyword>
<protein>
    <recommendedName>
        <fullName evidence="2">dTDP-4-dehydrorhamnose reductase</fullName>
        <ecNumber evidence="2">1.1.1.133</ecNumber>
    </recommendedName>
</protein>
<dbReference type="PANTHER" id="PTHR10491:SF4">
    <property type="entry name" value="METHIONINE ADENOSYLTRANSFERASE 2 SUBUNIT BETA"/>
    <property type="match status" value="1"/>
</dbReference>
<dbReference type="Gene3D" id="3.90.25.10">
    <property type="entry name" value="UDP-galactose 4-epimerase, domain 1"/>
    <property type="match status" value="1"/>
</dbReference>
<keyword evidence="2" id="KW-0560">Oxidoreductase</keyword>
<comment type="similarity">
    <text evidence="1 2">Belongs to the dTDP-4-dehydrorhamnose reductase family.</text>
</comment>
<dbReference type="GO" id="GO:0019305">
    <property type="term" value="P:dTDP-rhamnose biosynthetic process"/>
    <property type="evidence" value="ECO:0007669"/>
    <property type="project" value="UniProtKB-UniPathway"/>
</dbReference>
<sequence length="276" mass="31695">MLKVIVTGSTGLVGSRIIELLGKEFIFLPLLQTHIDITDKDDVWKTLKELEFDLFLHLAAYTNVDGAEQNRNLAFKVNKDGTKNIMDAVLYKRKRLIYISTDFVFDGKNPPFYEDSLVNPISTYGESKLEGEKVLAGKAMIVRISYPYRKTFEIKKDFVRAVRTLLEQRKKLSMVSDSLITPTFIDDIAYALKHLMQNYTNEVFHINGGGALSPFAAGKMVARIFGLEEDLIMPVAYKEYFKKKALRPQLSDIRSKKNTFYRMKSFEEGLQFMLRS</sequence>
<comment type="function">
    <text evidence="2">Catalyzes the reduction of dTDP-6-deoxy-L-lyxo-4-hexulose to yield dTDP-L-rhamnose.</text>
</comment>
<reference evidence="4 5" key="1">
    <citation type="journal article" date="2016" name="Nat. Commun.">
        <title>Thousands of microbial genomes shed light on interconnected biogeochemical processes in an aquifer system.</title>
        <authorList>
            <person name="Anantharaman K."/>
            <person name="Brown C.T."/>
            <person name="Hug L.A."/>
            <person name="Sharon I."/>
            <person name="Castelle C.J."/>
            <person name="Probst A.J."/>
            <person name="Thomas B.C."/>
            <person name="Singh A."/>
            <person name="Wilkins M.J."/>
            <person name="Karaoz U."/>
            <person name="Brodie E.L."/>
            <person name="Williams K.H."/>
            <person name="Hubbard S.S."/>
            <person name="Banfield J.F."/>
        </authorList>
    </citation>
    <scope>NUCLEOTIDE SEQUENCE [LARGE SCALE GENOMIC DNA]</scope>
</reference>
<evidence type="ECO:0000256" key="1">
    <source>
        <dbReference type="ARBA" id="ARBA00010944"/>
    </source>
</evidence>
<dbReference type="InterPro" id="IPR029903">
    <property type="entry name" value="RmlD-like-bd"/>
</dbReference>
<dbReference type="SUPFAM" id="SSF51735">
    <property type="entry name" value="NAD(P)-binding Rossmann-fold domains"/>
    <property type="match status" value="1"/>
</dbReference>
<feature type="domain" description="RmlD-like substrate binding" evidence="3">
    <location>
        <begin position="3"/>
        <end position="274"/>
    </location>
</feature>
<dbReference type="CDD" id="cd05254">
    <property type="entry name" value="dTDP_HR_like_SDR_e"/>
    <property type="match status" value="1"/>
</dbReference>
<proteinExistence type="inferred from homology"/>